<dbReference type="AlphaFoldDB" id="A0A8W8NC01"/>
<evidence type="ECO:0000256" key="3">
    <source>
        <dbReference type="ARBA" id="ARBA00004496"/>
    </source>
</evidence>
<dbReference type="SMART" id="SM00320">
    <property type="entry name" value="WD40"/>
    <property type="match status" value="2"/>
</dbReference>
<dbReference type="SUPFAM" id="SSF50978">
    <property type="entry name" value="WD40 repeat-like"/>
    <property type="match status" value="1"/>
</dbReference>
<dbReference type="GO" id="GO:0005737">
    <property type="term" value="C:cytoplasm"/>
    <property type="evidence" value="ECO:0007669"/>
    <property type="project" value="UniProtKB-SubCell"/>
</dbReference>
<dbReference type="KEGG" id="crg:105333447"/>
<accession>A0A8W8NC01</accession>
<evidence type="ECO:0000259" key="19">
    <source>
        <dbReference type="PROSITE" id="PS50089"/>
    </source>
</evidence>
<dbReference type="GO" id="GO:0016605">
    <property type="term" value="C:PML body"/>
    <property type="evidence" value="ECO:0007669"/>
    <property type="project" value="UniProtKB-SubCell"/>
</dbReference>
<dbReference type="PANTHER" id="PTHR16047">
    <property type="entry name" value="RFWD3 PROTEIN"/>
    <property type="match status" value="1"/>
</dbReference>
<dbReference type="SUPFAM" id="SSF57850">
    <property type="entry name" value="RING/U-box"/>
    <property type="match status" value="1"/>
</dbReference>
<dbReference type="Proteomes" id="UP000005408">
    <property type="component" value="Unassembled WGS sequence"/>
</dbReference>
<keyword evidence="11 16" id="KW-0479">Metal-binding</keyword>
<dbReference type="PANTHER" id="PTHR16047:SF7">
    <property type="entry name" value="E3 UBIQUITIN-PROTEIN LIGASE RFWD3"/>
    <property type="match status" value="1"/>
</dbReference>
<evidence type="ECO:0000256" key="16">
    <source>
        <dbReference type="PROSITE-ProRule" id="PRU00175"/>
    </source>
</evidence>
<protein>
    <recommendedName>
        <fullName evidence="5">RING-type E3 ubiquitin transferase</fullName>
        <ecNumber evidence="5">2.3.2.27</ecNumber>
    </recommendedName>
</protein>
<dbReference type="InterPro" id="IPR001680">
    <property type="entry name" value="WD40_rpt"/>
</dbReference>
<reference evidence="20" key="1">
    <citation type="submission" date="2022-08" db="UniProtKB">
        <authorList>
            <consortium name="EnsemblMetazoa"/>
        </authorList>
    </citation>
    <scope>IDENTIFICATION</scope>
    <source>
        <strain evidence="20">05x7-T-G4-1.051#20</strain>
    </source>
</reference>
<dbReference type="CDD" id="cd16450">
    <property type="entry name" value="mRING-C3HGC3_RFWD3"/>
    <property type="match status" value="1"/>
</dbReference>
<keyword evidence="14" id="KW-0234">DNA repair</keyword>
<evidence type="ECO:0000256" key="5">
    <source>
        <dbReference type="ARBA" id="ARBA00012483"/>
    </source>
</evidence>
<evidence type="ECO:0000313" key="20">
    <source>
        <dbReference type="EnsemblMetazoa" id="G5534.3:cds"/>
    </source>
</evidence>
<dbReference type="Pfam" id="PF13639">
    <property type="entry name" value="zf-RING_2"/>
    <property type="match status" value="1"/>
</dbReference>
<feature type="region of interest" description="Disordered" evidence="18">
    <location>
        <begin position="206"/>
        <end position="246"/>
    </location>
</feature>
<proteinExistence type="predicted"/>
<dbReference type="OrthoDB" id="5600418at2759"/>
<sequence length="730" mass="80016">MSAASDGDDNESNTVSETGPSLQAGSITDTIQTSPSGSRVFIHNDLASPSTSLNQQTLAGFFTGSRRGAGRSDVSHRTAPVHLGPAPPLPVFNISENPGPSSIVNLDRGDGEISENRGDRSPEVISSEGEDSRSSNQDVEIVSDPEEENSNPPVAAPLVVENAEVPGQEAIPQLPVTDVQNTGSAQATSPGPQLETPAASNIQLIQASTSSPSDFRTPKRRRVMSTPDKPKGASDHQENDDEDGNSCPICFEEWSTSGSHRLASLRCGHLFGQSCIEKWLKGQGGKCPQCNCKAKRQDIRVLYAKSLKAVDTTERDRALQELEKEREVRRKVEMEAAQCRLQYQLAIEECNRLKTELDKVKRQLQTSRSDASSGSAPSQSQVRDVNGHFVLDKTIKIWEAGNCRVMSYSPSLATLVVSQPSSSPLFPGFGFKKISCMDFKTSQYLTVHSKAIRDCCFHPFVDDGILLSCGLDKTAKMTSVISNTVVQTYNLSNPVWSCVWNTDDRNFFYAGQANGNVMEFDIRNTSEHVQELNTEGIRSPVVSLQYIPKDIQAGFRPGGLVVGQLNKISFYEKKQDNQYRLHMLPLEGNLTSLCFESHTRHLLASFRPTSKHPTSRHQLCEMTCVNLSVDPAVIDNGCSCHVVHTFHGSQTQTVLTRALLMTHPAEDSRMLVCAGEETSSGVHIWDTSSSQLVQRLPAGGVVVDTCTLRLNQQTYLAALTEKNLKVYRWC</sequence>
<organism evidence="20 21">
    <name type="scientific">Magallana gigas</name>
    <name type="common">Pacific oyster</name>
    <name type="synonym">Crassostrea gigas</name>
    <dbReference type="NCBI Taxonomy" id="29159"/>
    <lineage>
        <taxon>Eukaryota</taxon>
        <taxon>Metazoa</taxon>
        <taxon>Spiralia</taxon>
        <taxon>Lophotrochozoa</taxon>
        <taxon>Mollusca</taxon>
        <taxon>Bivalvia</taxon>
        <taxon>Autobranchia</taxon>
        <taxon>Pteriomorphia</taxon>
        <taxon>Ostreida</taxon>
        <taxon>Ostreoidea</taxon>
        <taxon>Ostreidae</taxon>
        <taxon>Magallana</taxon>
    </lineage>
</organism>
<dbReference type="InterPro" id="IPR036322">
    <property type="entry name" value="WD40_repeat_dom_sf"/>
</dbReference>
<keyword evidence="6" id="KW-0963">Cytoplasm</keyword>
<keyword evidence="10" id="KW-0227">DNA damage</keyword>
<comment type="subcellular location">
    <subcellularLocation>
        <location evidence="3">Cytoplasm</location>
    </subcellularLocation>
    <subcellularLocation>
        <location evidence="2">Nucleus</location>
        <location evidence="2">PML body</location>
    </subcellularLocation>
</comment>
<dbReference type="GO" id="GO:0061630">
    <property type="term" value="F:ubiquitin protein ligase activity"/>
    <property type="evidence" value="ECO:0007669"/>
    <property type="project" value="UniProtKB-EC"/>
</dbReference>
<dbReference type="EnsemblMetazoa" id="G5534.3">
    <property type="protein sequence ID" value="G5534.3:cds"/>
    <property type="gene ID" value="G5534"/>
</dbReference>
<dbReference type="Pfam" id="PF23419">
    <property type="entry name" value="WD40_RFWD3"/>
    <property type="match status" value="1"/>
</dbReference>
<evidence type="ECO:0000256" key="6">
    <source>
        <dbReference type="ARBA" id="ARBA00022490"/>
    </source>
</evidence>
<dbReference type="RefSeq" id="XP_011434736.2">
    <property type="nucleotide sequence ID" value="XM_011436434.4"/>
</dbReference>
<evidence type="ECO:0000256" key="12">
    <source>
        <dbReference type="ARBA" id="ARBA00022786"/>
    </source>
</evidence>
<dbReference type="EnsemblMetazoa" id="G5534.2">
    <property type="protein sequence ID" value="G5534.2:cds"/>
    <property type="gene ID" value="G5534"/>
</dbReference>
<evidence type="ECO:0000256" key="11">
    <source>
        <dbReference type="ARBA" id="ARBA00022771"/>
    </source>
</evidence>
<dbReference type="GO" id="GO:0008270">
    <property type="term" value="F:zinc ion binding"/>
    <property type="evidence" value="ECO:0007669"/>
    <property type="project" value="UniProtKB-KW"/>
</dbReference>
<feature type="compositionally biased region" description="Polar residues" evidence="18">
    <location>
        <begin position="47"/>
        <end position="58"/>
    </location>
</feature>
<keyword evidence="9" id="KW-0677">Repeat</keyword>
<evidence type="ECO:0000256" key="9">
    <source>
        <dbReference type="ARBA" id="ARBA00022737"/>
    </source>
</evidence>
<keyword evidence="11 16" id="KW-0863">Zinc-finger</keyword>
<dbReference type="GO" id="GO:0036297">
    <property type="term" value="P:interstrand cross-link repair"/>
    <property type="evidence" value="ECO:0007669"/>
    <property type="project" value="InterPro"/>
</dbReference>
<dbReference type="OMA" id="CLESWEM"/>
<dbReference type="InterPro" id="IPR001841">
    <property type="entry name" value="Znf_RING"/>
</dbReference>
<feature type="domain" description="RING-type" evidence="19">
    <location>
        <begin position="247"/>
        <end position="291"/>
    </location>
</feature>
<dbReference type="InterPro" id="IPR013083">
    <property type="entry name" value="Znf_RING/FYVE/PHD"/>
</dbReference>
<comment type="catalytic activity">
    <reaction evidence="1">
        <text>S-ubiquitinyl-[E2 ubiquitin-conjugating enzyme]-L-cysteine + [acceptor protein]-L-lysine = [E2 ubiquitin-conjugating enzyme]-L-cysteine + N(6)-ubiquitinyl-[acceptor protein]-L-lysine.</text>
        <dbReference type="EC" id="2.3.2.27"/>
    </reaction>
</comment>
<dbReference type="SMART" id="SM00184">
    <property type="entry name" value="RING"/>
    <property type="match status" value="1"/>
</dbReference>
<evidence type="ECO:0000256" key="10">
    <source>
        <dbReference type="ARBA" id="ARBA00022763"/>
    </source>
</evidence>
<evidence type="ECO:0000256" key="1">
    <source>
        <dbReference type="ARBA" id="ARBA00000900"/>
    </source>
</evidence>
<dbReference type="Gene3D" id="2.130.10.10">
    <property type="entry name" value="YVTN repeat-like/Quinoprotein amine dehydrogenase"/>
    <property type="match status" value="1"/>
</dbReference>
<keyword evidence="8" id="KW-0808">Transferase</keyword>
<evidence type="ECO:0000256" key="14">
    <source>
        <dbReference type="ARBA" id="ARBA00023204"/>
    </source>
</evidence>
<feature type="coiled-coil region" evidence="17">
    <location>
        <begin position="315"/>
        <end position="370"/>
    </location>
</feature>
<evidence type="ECO:0000256" key="4">
    <source>
        <dbReference type="ARBA" id="ARBA00004906"/>
    </source>
</evidence>
<dbReference type="InterPro" id="IPR056527">
    <property type="entry name" value="WD40_RFWD3"/>
</dbReference>
<feature type="region of interest" description="Disordered" evidence="18">
    <location>
        <begin position="1"/>
        <end position="153"/>
    </location>
</feature>
<evidence type="ECO:0000256" key="2">
    <source>
        <dbReference type="ARBA" id="ARBA00004322"/>
    </source>
</evidence>
<dbReference type="PROSITE" id="PS50089">
    <property type="entry name" value="ZF_RING_2"/>
    <property type="match status" value="1"/>
</dbReference>
<dbReference type="InterPro" id="IPR037381">
    <property type="entry name" value="RFWD3"/>
</dbReference>
<evidence type="ECO:0000256" key="18">
    <source>
        <dbReference type="SAM" id="MobiDB-lite"/>
    </source>
</evidence>
<feature type="compositionally biased region" description="Basic and acidic residues" evidence="18">
    <location>
        <begin position="107"/>
        <end position="122"/>
    </location>
</feature>
<feature type="compositionally biased region" description="Basic and acidic residues" evidence="18">
    <location>
        <begin position="228"/>
        <end position="237"/>
    </location>
</feature>
<keyword evidence="17" id="KW-0175">Coiled coil</keyword>
<evidence type="ECO:0000256" key="7">
    <source>
        <dbReference type="ARBA" id="ARBA00022574"/>
    </source>
</evidence>
<evidence type="ECO:0000256" key="17">
    <source>
        <dbReference type="SAM" id="Coils"/>
    </source>
</evidence>
<feature type="compositionally biased region" description="Acidic residues" evidence="18">
    <location>
        <begin position="1"/>
        <end position="11"/>
    </location>
</feature>
<keyword evidence="7" id="KW-0853">WD repeat</keyword>
<comment type="pathway">
    <text evidence="4">Protein modification; protein ubiquitination.</text>
</comment>
<keyword evidence="12" id="KW-0833">Ubl conjugation pathway</keyword>
<evidence type="ECO:0000256" key="13">
    <source>
        <dbReference type="ARBA" id="ARBA00022833"/>
    </source>
</evidence>
<dbReference type="GO" id="GO:0016567">
    <property type="term" value="P:protein ubiquitination"/>
    <property type="evidence" value="ECO:0007669"/>
    <property type="project" value="InterPro"/>
</dbReference>
<keyword evidence="21" id="KW-1185">Reference proteome</keyword>
<evidence type="ECO:0000313" key="21">
    <source>
        <dbReference type="Proteomes" id="UP000005408"/>
    </source>
</evidence>
<keyword evidence="15" id="KW-0539">Nucleus</keyword>
<dbReference type="InterPro" id="IPR015943">
    <property type="entry name" value="WD40/YVTN_repeat-like_dom_sf"/>
</dbReference>
<dbReference type="GeneID" id="105333447"/>
<feature type="compositionally biased region" description="Polar residues" evidence="18">
    <location>
        <begin position="12"/>
        <end position="37"/>
    </location>
</feature>
<dbReference type="EC" id="2.3.2.27" evidence="5"/>
<evidence type="ECO:0000256" key="15">
    <source>
        <dbReference type="ARBA" id="ARBA00023242"/>
    </source>
</evidence>
<dbReference type="Gene3D" id="3.30.40.10">
    <property type="entry name" value="Zinc/RING finger domain, C3HC4 (zinc finger)"/>
    <property type="match status" value="1"/>
</dbReference>
<feature type="compositionally biased region" description="Polar residues" evidence="18">
    <location>
        <begin position="94"/>
        <end position="104"/>
    </location>
</feature>
<name>A0A8W8NC01_MAGGI</name>
<keyword evidence="13" id="KW-0862">Zinc</keyword>
<evidence type="ECO:0000256" key="8">
    <source>
        <dbReference type="ARBA" id="ARBA00022679"/>
    </source>
</evidence>